<comment type="caution">
    <text evidence="2">The sequence shown here is derived from an EMBL/GenBank/DDBJ whole genome shotgun (WGS) entry which is preliminary data.</text>
</comment>
<reference evidence="2" key="1">
    <citation type="journal article" date="2023" name="Mol. Phylogenet. Evol.">
        <title>Genome-scale phylogeny and comparative genomics of the fungal order Sordariales.</title>
        <authorList>
            <person name="Hensen N."/>
            <person name="Bonometti L."/>
            <person name="Westerberg I."/>
            <person name="Brannstrom I.O."/>
            <person name="Guillou S."/>
            <person name="Cros-Aarteil S."/>
            <person name="Calhoun S."/>
            <person name="Haridas S."/>
            <person name="Kuo A."/>
            <person name="Mondo S."/>
            <person name="Pangilinan J."/>
            <person name="Riley R."/>
            <person name="LaButti K."/>
            <person name="Andreopoulos B."/>
            <person name="Lipzen A."/>
            <person name="Chen C."/>
            <person name="Yan M."/>
            <person name="Daum C."/>
            <person name="Ng V."/>
            <person name="Clum A."/>
            <person name="Steindorff A."/>
            <person name="Ohm R.A."/>
            <person name="Martin F."/>
            <person name="Silar P."/>
            <person name="Natvig D.O."/>
            <person name="Lalanne C."/>
            <person name="Gautier V."/>
            <person name="Ament-Velasquez S.L."/>
            <person name="Kruys A."/>
            <person name="Hutchinson M.I."/>
            <person name="Powell A.J."/>
            <person name="Barry K."/>
            <person name="Miller A.N."/>
            <person name="Grigoriev I.V."/>
            <person name="Debuchy R."/>
            <person name="Gladieux P."/>
            <person name="Hiltunen Thoren M."/>
            <person name="Johannesson H."/>
        </authorList>
    </citation>
    <scope>NUCLEOTIDE SEQUENCE</scope>
    <source>
        <strain evidence="2">CBS 359.72</strain>
    </source>
</reference>
<evidence type="ECO:0000256" key="1">
    <source>
        <dbReference type="SAM" id="MobiDB-lite"/>
    </source>
</evidence>
<accession>A0AAN7CKW9</accession>
<evidence type="ECO:0000313" key="2">
    <source>
        <dbReference type="EMBL" id="KAK4243996.1"/>
    </source>
</evidence>
<dbReference type="PANTHER" id="PTHR42085">
    <property type="entry name" value="F-BOX DOMAIN-CONTAINING PROTEIN"/>
    <property type="match status" value="1"/>
</dbReference>
<dbReference type="AlphaFoldDB" id="A0AAN7CKW9"/>
<dbReference type="PANTHER" id="PTHR42085:SF1">
    <property type="entry name" value="F-BOX DOMAIN-CONTAINING PROTEIN"/>
    <property type="match status" value="1"/>
</dbReference>
<gene>
    <name evidence="2" type="ORF">C7999DRAFT_35672</name>
</gene>
<proteinExistence type="predicted"/>
<sequence>MAANSHRPPTMMRSIEEQPPRPPTLLRLPPYLRHSIYLHIGIARRDGRPYTYYLDGRKESRIFVSAFDPPPRRNFAGLLRSCRDLYIEAATLLYSTNQFVIYAYNASLEPLQALSPTAI</sequence>
<feature type="non-terminal residue" evidence="2">
    <location>
        <position position="119"/>
    </location>
</feature>
<protein>
    <submittedName>
        <fullName evidence="2">Uncharacterized protein</fullName>
    </submittedName>
</protein>
<organism evidence="2 3">
    <name type="scientific">Corynascus novoguineensis</name>
    <dbReference type="NCBI Taxonomy" id="1126955"/>
    <lineage>
        <taxon>Eukaryota</taxon>
        <taxon>Fungi</taxon>
        <taxon>Dikarya</taxon>
        <taxon>Ascomycota</taxon>
        <taxon>Pezizomycotina</taxon>
        <taxon>Sordariomycetes</taxon>
        <taxon>Sordariomycetidae</taxon>
        <taxon>Sordariales</taxon>
        <taxon>Chaetomiaceae</taxon>
        <taxon>Corynascus</taxon>
    </lineage>
</organism>
<reference evidence="2" key="2">
    <citation type="submission" date="2023-05" db="EMBL/GenBank/DDBJ databases">
        <authorList>
            <consortium name="Lawrence Berkeley National Laboratory"/>
            <person name="Steindorff A."/>
            <person name="Hensen N."/>
            <person name="Bonometti L."/>
            <person name="Westerberg I."/>
            <person name="Brannstrom I.O."/>
            <person name="Guillou S."/>
            <person name="Cros-Aarteil S."/>
            <person name="Calhoun S."/>
            <person name="Haridas S."/>
            <person name="Kuo A."/>
            <person name="Mondo S."/>
            <person name="Pangilinan J."/>
            <person name="Riley R."/>
            <person name="Labutti K."/>
            <person name="Andreopoulos B."/>
            <person name="Lipzen A."/>
            <person name="Chen C."/>
            <person name="Yanf M."/>
            <person name="Daum C."/>
            <person name="Ng V."/>
            <person name="Clum A."/>
            <person name="Ohm R."/>
            <person name="Martin F."/>
            <person name="Silar P."/>
            <person name="Natvig D."/>
            <person name="Lalanne C."/>
            <person name="Gautier V."/>
            <person name="Ament-Velasquez S.L."/>
            <person name="Kruys A."/>
            <person name="Hutchinson M.I."/>
            <person name="Powell A.J."/>
            <person name="Barry K."/>
            <person name="Miller A.N."/>
            <person name="Grigoriev I.V."/>
            <person name="Debuchy R."/>
            <person name="Gladieux P."/>
            <person name="Thoren M.H."/>
            <person name="Johannesson H."/>
        </authorList>
    </citation>
    <scope>NUCLEOTIDE SEQUENCE</scope>
    <source>
        <strain evidence="2">CBS 359.72</strain>
    </source>
</reference>
<name>A0AAN7CKW9_9PEZI</name>
<evidence type="ECO:0000313" key="3">
    <source>
        <dbReference type="Proteomes" id="UP001303647"/>
    </source>
</evidence>
<keyword evidence="3" id="KW-1185">Reference proteome</keyword>
<dbReference type="InterPro" id="IPR038883">
    <property type="entry name" value="AN11006-like"/>
</dbReference>
<dbReference type="EMBL" id="MU857766">
    <property type="protein sequence ID" value="KAK4243996.1"/>
    <property type="molecule type" value="Genomic_DNA"/>
</dbReference>
<feature type="region of interest" description="Disordered" evidence="1">
    <location>
        <begin position="1"/>
        <end position="23"/>
    </location>
</feature>
<dbReference type="Proteomes" id="UP001303647">
    <property type="component" value="Unassembled WGS sequence"/>
</dbReference>